<evidence type="ECO:0000313" key="1">
    <source>
        <dbReference type="EMBL" id="TFK72042.1"/>
    </source>
</evidence>
<gene>
    <name evidence="1" type="ORF">BDN72DRAFT_876767</name>
</gene>
<sequence length="164" mass="17198">MSYISRKEAQASYRPNAGLMSPGLKRAREPYRFRNALTGLLLGSFAVGIWAWSISAVKQDAFDDVDEEARELIKARENANASAGPGSSTSTSNSSSSPTNTVGTGTTGVVTIGSPSSNAKGRVDEAASLALSSPVSERAQPNSTPPSTPSRSGGWLSWFSGRDR</sequence>
<protein>
    <submittedName>
        <fullName evidence="1">Uncharacterized protein</fullName>
    </submittedName>
</protein>
<reference evidence="1 2" key="1">
    <citation type="journal article" date="2019" name="Nat. Ecol. Evol.">
        <title>Megaphylogeny resolves global patterns of mushroom evolution.</title>
        <authorList>
            <person name="Varga T."/>
            <person name="Krizsan K."/>
            <person name="Foldi C."/>
            <person name="Dima B."/>
            <person name="Sanchez-Garcia M."/>
            <person name="Sanchez-Ramirez S."/>
            <person name="Szollosi G.J."/>
            <person name="Szarkandi J.G."/>
            <person name="Papp V."/>
            <person name="Albert L."/>
            <person name="Andreopoulos W."/>
            <person name="Angelini C."/>
            <person name="Antonin V."/>
            <person name="Barry K.W."/>
            <person name="Bougher N.L."/>
            <person name="Buchanan P."/>
            <person name="Buyck B."/>
            <person name="Bense V."/>
            <person name="Catcheside P."/>
            <person name="Chovatia M."/>
            <person name="Cooper J."/>
            <person name="Damon W."/>
            <person name="Desjardin D."/>
            <person name="Finy P."/>
            <person name="Geml J."/>
            <person name="Haridas S."/>
            <person name="Hughes K."/>
            <person name="Justo A."/>
            <person name="Karasinski D."/>
            <person name="Kautmanova I."/>
            <person name="Kiss B."/>
            <person name="Kocsube S."/>
            <person name="Kotiranta H."/>
            <person name="LaButti K.M."/>
            <person name="Lechner B.E."/>
            <person name="Liimatainen K."/>
            <person name="Lipzen A."/>
            <person name="Lukacs Z."/>
            <person name="Mihaltcheva S."/>
            <person name="Morgado L.N."/>
            <person name="Niskanen T."/>
            <person name="Noordeloos M.E."/>
            <person name="Ohm R.A."/>
            <person name="Ortiz-Santana B."/>
            <person name="Ovrebo C."/>
            <person name="Racz N."/>
            <person name="Riley R."/>
            <person name="Savchenko A."/>
            <person name="Shiryaev A."/>
            <person name="Soop K."/>
            <person name="Spirin V."/>
            <person name="Szebenyi C."/>
            <person name="Tomsovsky M."/>
            <person name="Tulloss R.E."/>
            <person name="Uehling J."/>
            <person name="Grigoriev I.V."/>
            <person name="Vagvolgyi C."/>
            <person name="Papp T."/>
            <person name="Martin F.M."/>
            <person name="Miettinen O."/>
            <person name="Hibbett D.S."/>
            <person name="Nagy L.G."/>
        </authorList>
    </citation>
    <scope>NUCLEOTIDE SEQUENCE [LARGE SCALE GENOMIC DNA]</scope>
    <source>
        <strain evidence="1 2">NL-1719</strain>
    </source>
</reference>
<proteinExistence type="predicted"/>
<name>A0ACD3B333_9AGAR</name>
<keyword evidence="2" id="KW-1185">Reference proteome</keyword>
<accession>A0ACD3B333</accession>
<dbReference type="EMBL" id="ML208290">
    <property type="protein sequence ID" value="TFK72042.1"/>
    <property type="molecule type" value="Genomic_DNA"/>
</dbReference>
<organism evidence="1 2">
    <name type="scientific">Pluteus cervinus</name>
    <dbReference type="NCBI Taxonomy" id="181527"/>
    <lineage>
        <taxon>Eukaryota</taxon>
        <taxon>Fungi</taxon>
        <taxon>Dikarya</taxon>
        <taxon>Basidiomycota</taxon>
        <taxon>Agaricomycotina</taxon>
        <taxon>Agaricomycetes</taxon>
        <taxon>Agaricomycetidae</taxon>
        <taxon>Agaricales</taxon>
        <taxon>Pluteineae</taxon>
        <taxon>Pluteaceae</taxon>
        <taxon>Pluteus</taxon>
    </lineage>
</organism>
<dbReference type="Proteomes" id="UP000308600">
    <property type="component" value="Unassembled WGS sequence"/>
</dbReference>
<evidence type="ECO:0000313" key="2">
    <source>
        <dbReference type="Proteomes" id="UP000308600"/>
    </source>
</evidence>